<dbReference type="EnsemblPlants" id="Pp3c7_7121V3.1">
    <property type="protein sequence ID" value="Pp3c7_7121V3.1"/>
    <property type="gene ID" value="Pp3c7_7121"/>
</dbReference>
<evidence type="ECO:0000313" key="2">
    <source>
        <dbReference type="EnsemblPlants" id="Pp3c7_7121V3.1"/>
    </source>
</evidence>
<keyword evidence="3" id="KW-1185">Reference proteome</keyword>
<protein>
    <submittedName>
        <fullName evidence="1 2">Uncharacterized protein</fullName>
    </submittedName>
</protein>
<gene>
    <name evidence="1" type="ORF">PHYPA_010067</name>
</gene>
<name>A0A2K1KAS6_PHYPA</name>
<dbReference type="Proteomes" id="UP000006727">
    <property type="component" value="Chromosome 7"/>
</dbReference>
<proteinExistence type="predicted"/>
<accession>A0A2K1KAS6</accession>
<organism evidence="1">
    <name type="scientific">Physcomitrium patens</name>
    <name type="common">Spreading-leaved earth moss</name>
    <name type="synonym">Physcomitrella patens</name>
    <dbReference type="NCBI Taxonomy" id="3218"/>
    <lineage>
        <taxon>Eukaryota</taxon>
        <taxon>Viridiplantae</taxon>
        <taxon>Streptophyta</taxon>
        <taxon>Embryophyta</taxon>
        <taxon>Bryophyta</taxon>
        <taxon>Bryophytina</taxon>
        <taxon>Bryopsida</taxon>
        <taxon>Funariidae</taxon>
        <taxon>Funariales</taxon>
        <taxon>Funariaceae</taxon>
        <taxon>Physcomitrium</taxon>
    </lineage>
</organism>
<reference evidence="2" key="3">
    <citation type="submission" date="2020-12" db="UniProtKB">
        <authorList>
            <consortium name="EnsemblPlants"/>
        </authorList>
    </citation>
    <scope>IDENTIFICATION</scope>
</reference>
<evidence type="ECO:0000313" key="1">
    <source>
        <dbReference type="EMBL" id="PNR50881.1"/>
    </source>
</evidence>
<dbReference type="InParanoid" id="A0A2K1KAS6"/>
<dbReference type="AlphaFoldDB" id="A0A2K1KAS6"/>
<dbReference type="EMBL" id="ABEU02000007">
    <property type="protein sequence ID" value="PNR50881.1"/>
    <property type="molecule type" value="Genomic_DNA"/>
</dbReference>
<reference evidence="1 3" key="2">
    <citation type="journal article" date="2018" name="Plant J.">
        <title>The Physcomitrella patens chromosome-scale assembly reveals moss genome structure and evolution.</title>
        <authorList>
            <person name="Lang D."/>
            <person name="Ullrich K.K."/>
            <person name="Murat F."/>
            <person name="Fuchs J."/>
            <person name="Jenkins J."/>
            <person name="Haas F.B."/>
            <person name="Piednoel M."/>
            <person name="Gundlach H."/>
            <person name="Van Bel M."/>
            <person name="Meyberg R."/>
            <person name="Vives C."/>
            <person name="Morata J."/>
            <person name="Symeonidi A."/>
            <person name="Hiss M."/>
            <person name="Muchero W."/>
            <person name="Kamisugi Y."/>
            <person name="Saleh O."/>
            <person name="Blanc G."/>
            <person name="Decker E.L."/>
            <person name="van Gessel N."/>
            <person name="Grimwood J."/>
            <person name="Hayes R.D."/>
            <person name="Graham S.W."/>
            <person name="Gunter L.E."/>
            <person name="McDaniel S.F."/>
            <person name="Hoernstein S.N.W."/>
            <person name="Larsson A."/>
            <person name="Li F.W."/>
            <person name="Perroud P.F."/>
            <person name="Phillips J."/>
            <person name="Ranjan P."/>
            <person name="Rokshar D.S."/>
            <person name="Rothfels C.J."/>
            <person name="Schneider L."/>
            <person name="Shu S."/>
            <person name="Stevenson D.W."/>
            <person name="Thummler F."/>
            <person name="Tillich M."/>
            <person name="Villarreal Aguilar J.C."/>
            <person name="Widiez T."/>
            <person name="Wong G.K."/>
            <person name="Wymore A."/>
            <person name="Zhang Y."/>
            <person name="Zimmer A.D."/>
            <person name="Quatrano R.S."/>
            <person name="Mayer K.F.X."/>
            <person name="Goodstein D."/>
            <person name="Casacuberta J.M."/>
            <person name="Vandepoele K."/>
            <person name="Reski R."/>
            <person name="Cuming A.C."/>
            <person name="Tuskan G.A."/>
            <person name="Maumus F."/>
            <person name="Salse J."/>
            <person name="Schmutz J."/>
            <person name="Rensing S.A."/>
        </authorList>
    </citation>
    <scope>NUCLEOTIDE SEQUENCE [LARGE SCALE GENOMIC DNA]</scope>
    <source>
        <strain evidence="2 3">cv. Gransden 2004</strain>
    </source>
</reference>
<reference evidence="1 3" key="1">
    <citation type="journal article" date="2008" name="Science">
        <title>The Physcomitrella genome reveals evolutionary insights into the conquest of land by plants.</title>
        <authorList>
            <person name="Rensing S."/>
            <person name="Lang D."/>
            <person name="Zimmer A."/>
            <person name="Terry A."/>
            <person name="Salamov A."/>
            <person name="Shapiro H."/>
            <person name="Nishiyama T."/>
            <person name="Perroud P.-F."/>
            <person name="Lindquist E."/>
            <person name="Kamisugi Y."/>
            <person name="Tanahashi T."/>
            <person name="Sakakibara K."/>
            <person name="Fujita T."/>
            <person name="Oishi K."/>
            <person name="Shin-I T."/>
            <person name="Kuroki Y."/>
            <person name="Toyoda A."/>
            <person name="Suzuki Y."/>
            <person name="Hashimoto A."/>
            <person name="Yamaguchi K."/>
            <person name="Sugano A."/>
            <person name="Kohara Y."/>
            <person name="Fujiyama A."/>
            <person name="Anterola A."/>
            <person name="Aoki S."/>
            <person name="Ashton N."/>
            <person name="Barbazuk W.B."/>
            <person name="Barker E."/>
            <person name="Bennetzen J."/>
            <person name="Bezanilla M."/>
            <person name="Blankenship R."/>
            <person name="Cho S.H."/>
            <person name="Dutcher S."/>
            <person name="Estelle M."/>
            <person name="Fawcett J.A."/>
            <person name="Gundlach H."/>
            <person name="Hanada K."/>
            <person name="Heyl A."/>
            <person name="Hicks K.A."/>
            <person name="Hugh J."/>
            <person name="Lohr M."/>
            <person name="Mayer K."/>
            <person name="Melkozernov A."/>
            <person name="Murata T."/>
            <person name="Nelson D."/>
            <person name="Pils B."/>
            <person name="Prigge M."/>
            <person name="Reiss B."/>
            <person name="Renner T."/>
            <person name="Rombauts S."/>
            <person name="Rushton P."/>
            <person name="Sanderfoot A."/>
            <person name="Schween G."/>
            <person name="Shiu S.-H."/>
            <person name="Stueber K."/>
            <person name="Theodoulou F.L."/>
            <person name="Tu H."/>
            <person name="Van de Peer Y."/>
            <person name="Verrier P.J."/>
            <person name="Waters E."/>
            <person name="Wood A."/>
            <person name="Yang L."/>
            <person name="Cove D."/>
            <person name="Cuming A."/>
            <person name="Hasebe M."/>
            <person name="Lucas S."/>
            <person name="Mishler D.B."/>
            <person name="Reski R."/>
            <person name="Grigoriev I."/>
            <person name="Quatrano R.S."/>
            <person name="Boore J.L."/>
        </authorList>
    </citation>
    <scope>NUCLEOTIDE SEQUENCE [LARGE SCALE GENOMIC DNA]</scope>
    <source>
        <strain evidence="2 3">cv. Gransden 2004</strain>
    </source>
</reference>
<sequence>MKCSKNKKYTHVDLSMHESIPKSHRRCEGNVFKGSLWAGTRYSGVPRLTPVELAMKGEQWLRLLWQLCQTHW</sequence>
<dbReference type="Gramene" id="Pp3c7_7121V3.1">
    <property type="protein sequence ID" value="Pp3c7_7121V3.1"/>
    <property type="gene ID" value="Pp3c7_7121"/>
</dbReference>
<evidence type="ECO:0000313" key="3">
    <source>
        <dbReference type="Proteomes" id="UP000006727"/>
    </source>
</evidence>